<evidence type="ECO:0000256" key="3">
    <source>
        <dbReference type="PROSITE-ProRule" id="PRU00277"/>
    </source>
</evidence>
<evidence type="ECO:0000256" key="2">
    <source>
        <dbReference type="ARBA" id="ARBA00022803"/>
    </source>
</evidence>
<dbReference type="EMBL" id="BQXS01012550">
    <property type="protein sequence ID" value="GKT24849.1"/>
    <property type="molecule type" value="Genomic_DNA"/>
</dbReference>
<dbReference type="Pfam" id="PF00254">
    <property type="entry name" value="FKBP_C"/>
    <property type="match status" value="1"/>
</dbReference>
<reference evidence="5" key="1">
    <citation type="submission" date="2022-03" db="EMBL/GenBank/DDBJ databases">
        <title>Draft genome sequence of Aduncisulcus paluster, a free-living microaerophilic Fornicata.</title>
        <authorList>
            <person name="Yuyama I."/>
            <person name="Kume K."/>
            <person name="Tamura T."/>
            <person name="Inagaki Y."/>
            <person name="Hashimoto T."/>
        </authorList>
    </citation>
    <scope>NUCLEOTIDE SEQUENCE</scope>
    <source>
        <strain evidence="5">NY0171</strain>
    </source>
</reference>
<dbReference type="Proteomes" id="UP001057375">
    <property type="component" value="Unassembled WGS sequence"/>
</dbReference>
<comment type="catalytic activity">
    <reaction evidence="3">
        <text>[protein]-peptidylproline (omega=180) = [protein]-peptidylproline (omega=0)</text>
        <dbReference type="Rhea" id="RHEA:16237"/>
        <dbReference type="Rhea" id="RHEA-COMP:10747"/>
        <dbReference type="Rhea" id="RHEA-COMP:10748"/>
        <dbReference type="ChEBI" id="CHEBI:83833"/>
        <dbReference type="ChEBI" id="CHEBI:83834"/>
        <dbReference type="EC" id="5.2.1.8"/>
    </reaction>
</comment>
<dbReference type="InterPro" id="IPR046357">
    <property type="entry name" value="PPIase_dom_sf"/>
</dbReference>
<evidence type="ECO:0000259" key="4">
    <source>
        <dbReference type="PROSITE" id="PS50059"/>
    </source>
</evidence>
<dbReference type="InterPro" id="IPR011990">
    <property type="entry name" value="TPR-like_helical_dom_sf"/>
</dbReference>
<organism evidence="5 6">
    <name type="scientific">Aduncisulcus paluster</name>
    <dbReference type="NCBI Taxonomy" id="2918883"/>
    <lineage>
        <taxon>Eukaryota</taxon>
        <taxon>Metamonada</taxon>
        <taxon>Carpediemonas-like organisms</taxon>
        <taxon>Aduncisulcus</taxon>
    </lineage>
</organism>
<gene>
    <name evidence="5" type="ORF">ADUPG1_012860</name>
</gene>
<accession>A0ABQ5K0X1</accession>
<keyword evidence="2" id="KW-0802">TPR repeat</keyword>
<keyword evidence="3" id="KW-0697">Rotamase</keyword>
<dbReference type="GO" id="GO:0016853">
    <property type="term" value="F:isomerase activity"/>
    <property type="evidence" value="ECO:0007669"/>
    <property type="project" value="UniProtKB-KW"/>
</dbReference>
<proteinExistence type="predicted"/>
<dbReference type="Gene3D" id="1.25.40.10">
    <property type="entry name" value="Tetratricopeptide repeat domain"/>
    <property type="match status" value="1"/>
</dbReference>
<evidence type="ECO:0000256" key="1">
    <source>
        <dbReference type="ARBA" id="ARBA00022737"/>
    </source>
</evidence>
<keyword evidence="1" id="KW-0677">Repeat</keyword>
<dbReference type="PANTHER" id="PTHR46512">
    <property type="entry name" value="PEPTIDYLPROLYL ISOMERASE"/>
    <property type="match status" value="1"/>
</dbReference>
<sequence length="393" mass="44553">MSDDTVEKTIETTLEEKEHHHSCGCGCEEKEDHHSCGCGCEEKEDHHSCGCGCEEPAHSCGCGCEEPRHSCGCGCEGHSHEHIAPTPCVFPYSSEEGWVDITDGQGLVFKKILTEGDGDECTPEADCTCHYTGTLENGTKFDSSVDRGTPFTCKCGPETNVIKAWDVTLRSMREGEKCKIWSHYSYAYGVKGSPPSIPPCSPLVFEMELLEFTEIDHEYFYDNKEKYEGAFKRKIAGNELVKQKKWKKAATKYEKGTQLIERLYDCEDELKLKSDLLRQVLFTNWAFCLIKLNSYVKAIDTANEGRMIFHQLPEEQKKDPVNIKIEIKACAHQVNGFIGLGDFEKAWILAKDYAERFESQPLKKLADKAFKLKKESAEKKKSLYKKMLFKPKK</sequence>
<dbReference type="EC" id="5.2.1.8" evidence="3"/>
<name>A0ABQ5K0X1_9EUKA</name>
<keyword evidence="3 5" id="KW-0413">Isomerase</keyword>
<dbReference type="PROSITE" id="PS50059">
    <property type="entry name" value="FKBP_PPIASE"/>
    <property type="match status" value="1"/>
</dbReference>
<evidence type="ECO:0000313" key="5">
    <source>
        <dbReference type="EMBL" id="GKT24849.1"/>
    </source>
</evidence>
<dbReference type="Gene3D" id="3.10.50.40">
    <property type="match status" value="1"/>
</dbReference>
<dbReference type="InterPro" id="IPR001179">
    <property type="entry name" value="PPIase_FKBP_dom"/>
</dbReference>
<protein>
    <recommendedName>
        <fullName evidence="3">peptidylprolyl isomerase</fullName>
        <ecNumber evidence="3">5.2.1.8</ecNumber>
    </recommendedName>
</protein>
<feature type="domain" description="PPIase FKBP-type" evidence="4">
    <location>
        <begin position="124"/>
        <end position="213"/>
    </location>
</feature>
<dbReference type="SUPFAM" id="SSF48452">
    <property type="entry name" value="TPR-like"/>
    <property type="match status" value="1"/>
</dbReference>
<dbReference type="SUPFAM" id="SSF54534">
    <property type="entry name" value="FKBP-like"/>
    <property type="match status" value="1"/>
</dbReference>
<evidence type="ECO:0000313" key="6">
    <source>
        <dbReference type="Proteomes" id="UP001057375"/>
    </source>
</evidence>
<comment type="caution">
    <text evidence="5">The sequence shown here is derived from an EMBL/GenBank/DDBJ whole genome shotgun (WGS) entry which is preliminary data.</text>
</comment>
<dbReference type="InterPro" id="IPR050754">
    <property type="entry name" value="FKBP4/5/8-like"/>
</dbReference>
<keyword evidence="6" id="KW-1185">Reference proteome</keyword>